<evidence type="ECO:0000313" key="7">
    <source>
        <dbReference type="EMBL" id="ARQ97143.1"/>
    </source>
</evidence>
<dbReference type="GO" id="GO:0005436">
    <property type="term" value="F:sodium:phosphate symporter activity"/>
    <property type="evidence" value="ECO:0007669"/>
    <property type="project" value="InterPro"/>
</dbReference>
<evidence type="ECO:0000256" key="5">
    <source>
        <dbReference type="ARBA" id="ARBA00023136"/>
    </source>
</evidence>
<keyword evidence="5 6" id="KW-0472">Membrane</keyword>
<evidence type="ECO:0000256" key="2">
    <source>
        <dbReference type="ARBA" id="ARBA00022475"/>
    </source>
</evidence>
<dbReference type="Pfam" id="PF02690">
    <property type="entry name" value="Na_Pi_cotrans"/>
    <property type="match status" value="2"/>
</dbReference>
<feature type="transmembrane region" description="Helical" evidence="6">
    <location>
        <begin position="83"/>
        <end position="106"/>
    </location>
</feature>
<feature type="transmembrane region" description="Helical" evidence="6">
    <location>
        <begin position="303"/>
        <end position="325"/>
    </location>
</feature>
<evidence type="ECO:0000313" key="8">
    <source>
        <dbReference type="Proteomes" id="UP000202031"/>
    </source>
</evidence>
<feature type="transmembrane region" description="Helical" evidence="6">
    <location>
        <begin position="150"/>
        <end position="168"/>
    </location>
</feature>
<keyword evidence="4 6" id="KW-1133">Transmembrane helix</keyword>
<dbReference type="Proteomes" id="UP000202031">
    <property type="component" value="Chromosome"/>
</dbReference>
<organism evidence="7 8">
    <name type="scientific">Campylobacter lanienae NCTC 13004</name>
    <dbReference type="NCBI Taxonomy" id="1031753"/>
    <lineage>
        <taxon>Bacteria</taxon>
        <taxon>Pseudomonadati</taxon>
        <taxon>Campylobacterota</taxon>
        <taxon>Epsilonproteobacteria</taxon>
        <taxon>Campylobacterales</taxon>
        <taxon>Campylobacteraceae</taxon>
        <taxon>Campylobacter</taxon>
    </lineage>
</organism>
<gene>
    <name evidence="7" type="ORF">CLAN_0385</name>
</gene>
<reference evidence="8" key="2">
    <citation type="journal article" date="2017" name="Genome Biol. Evol.">
        <title>Comparative genomic analysis identifies a Campylobacter clade deficient in selenium metabolism.</title>
        <authorList>
            <person name="Miller W.G."/>
            <person name="Yee E."/>
            <person name="Lopes B.S."/>
            <person name="Chapman M.H."/>
            <person name="Huynh S."/>
            <person name="Bono J.L."/>
            <person name="Parker C.T."/>
            <person name="Strachan N.J.C."/>
            <person name="Forbes K.J."/>
        </authorList>
    </citation>
    <scope>NUCLEOTIDE SEQUENCE [LARGE SCALE GENOMIC DNA]</scope>
    <source>
        <strain evidence="8">NCTC 13004</strain>
    </source>
</reference>
<evidence type="ECO:0000256" key="3">
    <source>
        <dbReference type="ARBA" id="ARBA00022692"/>
    </source>
</evidence>
<dbReference type="KEGG" id="clx:CLAN_0385"/>
<feature type="transmembrane region" description="Helical" evidence="6">
    <location>
        <begin position="264"/>
        <end position="283"/>
    </location>
</feature>
<dbReference type="PANTHER" id="PTHR10010:SF46">
    <property type="entry name" value="SODIUM-DEPENDENT PHOSPHATE TRANSPORT PROTEIN 2B"/>
    <property type="match status" value="1"/>
</dbReference>
<protein>
    <submittedName>
        <fullName evidence="7">Na+/Pi-cotransporter</fullName>
    </submittedName>
</protein>
<dbReference type="NCBIfam" id="NF037997">
    <property type="entry name" value="Na_Pi_symport"/>
    <property type="match status" value="1"/>
</dbReference>
<dbReference type="GeneID" id="46920858"/>
<keyword evidence="2" id="KW-1003">Cell membrane</keyword>
<keyword evidence="3 6" id="KW-0812">Transmembrane</keyword>
<dbReference type="GO" id="GO:0005886">
    <property type="term" value="C:plasma membrane"/>
    <property type="evidence" value="ECO:0007669"/>
    <property type="project" value="UniProtKB-SubCell"/>
</dbReference>
<comment type="subcellular location">
    <subcellularLocation>
        <location evidence="1">Cell membrane</location>
        <topology evidence="1">Multi-pass membrane protein</topology>
    </subcellularLocation>
</comment>
<name>A0A1X9SLN5_9BACT</name>
<dbReference type="RefSeq" id="WP_100590459.1">
    <property type="nucleotide sequence ID" value="NZ_CP015578.1"/>
</dbReference>
<accession>A0A1X9SLN5</accession>
<dbReference type="PANTHER" id="PTHR10010">
    <property type="entry name" value="SOLUTE CARRIER FAMILY 34 SODIUM PHOSPHATE , MEMBER 2-RELATED"/>
    <property type="match status" value="1"/>
</dbReference>
<sequence>MKNILFFSFIILISILMYISQSFLTIIFGVCIFLYAMSVLEKSFSMMASLESFLKKMTKSNFQSFIFGSVTTTIMQSSGLVSVLAISFLSAGLISLASGLAIIYGINLATITTGWFLAGFGLKVDIGAYAMPLIVIGMLCMINKTQKIKGFGYFLFSIGLLFLGISYMKGGFDNIKESIDLSQFAMSGVIGLLVYTFVGIVITVLIQSSHASLTLAIAALSVGQITYENAVGIAIGSNVGSTVMAVIGSINANIEGKKLTVAHVLFNVSCAVISIIFIVPFMYITDTTSDYFNIAKDDYTLRLAVFLSYFNAIGVIIFYPLIPFIEKMLNKFMKDTHKRSKVHSAKYLDEHALQFQDSALEVLNKELLHLYSNANSIIAKSISISSGDIQHSDIPAKDIIKARQIPINLDYDELYNNRFKEIYSQIIDYAVLAGSNAKPEQLSKIMDIRRAALIMAEALKDMKNTQPNIYKYITSSNQYAKEEYDKLRIEILESLRIMYKIATIKDPDELENQIKNLRKIYHEYDSEFNFDVLIINKKITNKMATSLMNDTALMKNITKGMLKAAEMIFAHHHSDEKLNEMTSV</sequence>
<feature type="transmembrane region" description="Helical" evidence="6">
    <location>
        <begin position="188"/>
        <end position="206"/>
    </location>
</feature>
<feature type="transmembrane region" description="Helical" evidence="6">
    <location>
        <begin position="233"/>
        <end position="252"/>
    </location>
</feature>
<dbReference type="EMBL" id="CP015578">
    <property type="protein sequence ID" value="ARQ97143.1"/>
    <property type="molecule type" value="Genomic_DNA"/>
</dbReference>
<dbReference type="AlphaFoldDB" id="A0A1X9SLN5"/>
<feature type="transmembrane region" description="Helical" evidence="6">
    <location>
        <begin position="6"/>
        <end position="37"/>
    </location>
</feature>
<evidence type="ECO:0000256" key="4">
    <source>
        <dbReference type="ARBA" id="ARBA00022989"/>
    </source>
</evidence>
<evidence type="ECO:0000256" key="1">
    <source>
        <dbReference type="ARBA" id="ARBA00004651"/>
    </source>
</evidence>
<dbReference type="InterPro" id="IPR003841">
    <property type="entry name" value="Na/Pi_transpt"/>
</dbReference>
<dbReference type="GO" id="GO:0044341">
    <property type="term" value="P:sodium-dependent phosphate transport"/>
    <property type="evidence" value="ECO:0007669"/>
    <property type="project" value="InterPro"/>
</dbReference>
<feature type="transmembrane region" description="Helical" evidence="6">
    <location>
        <begin position="126"/>
        <end position="143"/>
    </location>
</feature>
<evidence type="ECO:0000256" key="6">
    <source>
        <dbReference type="SAM" id="Phobius"/>
    </source>
</evidence>
<proteinExistence type="predicted"/>
<reference evidence="8" key="1">
    <citation type="journal article" date="2017" name="Genome Biol. Evol.">
        <title>Comparative Genomic Analysis Identifies a Campylobacter Clade Deficient in Selenium Metabolism.</title>
        <authorList>
            <person name="Miller W.G."/>
            <person name="Yee E."/>
            <person name="Lopes B.S."/>
            <person name="Chapman M.H."/>
            <person name="Huynh S."/>
            <person name="Bono J.L."/>
            <person name="Parker C.T."/>
            <person name="Strachan N.J.C."/>
            <person name="Forbes K.J."/>
        </authorList>
    </citation>
    <scope>NUCLEOTIDE SEQUENCE [LARGE SCALE GENOMIC DNA]</scope>
    <source>
        <strain evidence="8">NCTC 13004</strain>
    </source>
</reference>